<protein>
    <submittedName>
        <fullName evidence="1">Uncharacterized protein</fullName>
    </submittedName>
</protein>
<dbReference type="AlphaFoldDB" id="X0V0M6"/>
<accession>X0V0M6</accession>
<organism evidence="1">
    <name type="scientific">marine sediment metagenome</name>
    <dbReference type="NCBI Taxonomy" id="412755"/>
    <lineage>
        <taxon>unclassified sequences</taxon>
        <taxon>metagenomes</taxon>
        <taxon>ecological metagenomes</taxon>
    </lineage>
</organism>
<name>X0V0M6_9ZZZZ</name>
<evidence type="ECO:0000313" key="1">
    <source>
        <dbReference type="EMBL" id="GAG11654.1"/>
    </source>
</evidence>
<reference evidence="1" key="1">
    <citation type="journal article" date="2014" name="Front. Microbiol.">
        <title>High frequency of phylogenetically diverse reductive dehalogenase-homologous genes in deep subseafloor sedimentary metagenomes.</title>
        <authorList>
            <person name="Kawai M."/>
            <person name="Futagami T."/>
            <person name="Toyoda A."/>
            <person name="Takaki Y."/>
            <person name="Nishi S."/>
            <person name="Hori S."/>
            <person name="Arai W."/>
            <person name="Tsubouchi T."/>
            <person name="Morono Y."/>
            <person name="Uchiyama I."/>
            <person name="Ito T."/>
            <person name="Fujiyama A."/>
            <person name="Inagaki F."/>
            <person name="Takami H."/>
        </authorList>
    </citation>
    <scope>NUCLEOTIDE SEQUENCE</scope>
    <source>
        <strain evidence="1">Expedition CK06-06</strain>
    </source>
</reference>
<sequence length="126" mass="14777">MNTRKNNASKKVKWNGKTFISLKVFCEKVSKEFNENITPWLARKIIRSETTYHGHKIIVVKKRAKKPKAKKKEQFTNEALVWNNTSFDNYKEMADILEVKKAVIKSCLRNDEPLQGDYIDFKIQGQ</sequence>
<proteinExistence type="predicted"/>
<gene>
    <name evidence="1" type="ORF">S01H1_33515</name>
</gene>
<dbReference type="EMBL" id="BARS01020816">
    <property type="protein sequence ID" value="GAG11654.1"/>
    <property type="molecule type" value="Genomic_DNA"/>
</dbReference>
<comment type="caution">
    <text evidence="1">The sequence shown here is derived from an EMBL/GenBank/DDBJ whole genome shotgun (WGS) entry which is preliminary data.</text>
</comment>